<dbReference type="Gene3D" id="3.40.630.30">
    <property type="match status" value="1"/>
</dbReference>
<dbReference type="Proteomes" id="UP001596026">
    <property type="component" value="Unassembled WGS sequence"/>
</dbReference>
<organism evidence="1 2">
    <name type="scientific">Enterococcus eurekensis</name>
    <dbReference type="NCBI Taxonomy" id="1159753"/>
    <lineage>
        <taxon>Bacteria</taxon>
        <taxon>Bacillati</taxon>
        <taxon>Bacillota</taxon>
        <taxon>Bacilli</taxon>
        <taxon>Lactobacillales</taxon>
        <taxon>Enterococcaceae</taxon>
        <taxon>Enterococcus</taxon>
    </lineage>
</organism>
<evidence type="ECO:0000313" key="2">
    <source>
        <dbReference type="Proteomes" id="UP001596026"/>
    </source>
</evidence>
<name>A0ABV9M382_9ENTE</name>
<evidence type="ECO:0000313" key="1">
    <source>
        <dbReference type="EMBL" id="MFC4710020.1"/>
    </source>
</evidence>
<accession>A0ABV9M382</accession>
<evidence type="ECO:0008006" key="3">
    <source>
        <dbReference type="Google" id="ProtNLM"/>
    </source>
</evidence>
<sequence>MQIRTIQINDFPDVAVLIREAFTPTDFGYGNEAELVEKFDSVKNMSLRLSLLHPKKSRLSVMAY</sequence>
<reference evidence="2" key="1">
    <citation type="journal article" date="2019" name="Int. J. Syst. Evol. Microbiol.">
        <title>The Global Catalogue of Microorganisms (GCM) 10K type strain sequencing project: providing services to taxonomists for standard genome sequencing and annotation.</title>
        <authorList>
            <consortium name="The Broad Institute Genomics Platform"/>
            <consortium name="The Broad Institute Genome Sequencing Center for Infectious Disease"/>
            <person name="Wu L."/>
            <person name="Ma J."/>
        </authorList>
    </citation>
    <scope>NUCLEOTIDE SEQUENCE [LARGE SCALE GENOMIC DNA]</scope>
    <source>
        <strain evidence="2">CGMCC 1.19061</strain>
    </source>
</reference>
<dbReference type="RefSeq" id="WP_379964526.1">
    <property type="nucleotide sequence ID" value="NZ_JBHSGT010000035.1"/>
</dbReference>
<dbReference type="EMBL" id="JBHSGT010000035">
    <property type="protein sequence ID" value="MFC4710020.1"/>
    <property type="molecule type" value="Genomic_DNA"/>
</dbReference>
<proteinExistence type="predicted"/>
<keyword evidence="2" id="KW-1185">Reference proteome</keyword>
<protein>
    <recommendedName>
        <fullName evidence="3">Acetyltransferase</fullName>
    </recommendedName>
</protein>
<comment type="caution">
    <text evidence="1">The sequence shown here is derived from an EMBL/GenBank/DDBJ whole genome shotgun (WGS) entry which is preliminary data.</text>
</comment>
<gene>
    <name evidence="1" type="ORF">ACFO3L_05165</name>
</gene>